<dbReference type="Pfam" id="PF07690">
    <property type="entry name" value="MFS_1"/>
    <property type="match status" value="1"/>
</dbReference>
<dbReference type="Proteomes" id="UP000193484">
    <property type="component" value="Unassembled WGS sequence"/>
</dbReference>
<proteinExistence type="predicted"/>
<sequence length="531" mass="55224">MTDALLAPPEPGTATAHRRGWTLTVACLGVLLVMSSMVALNTALGDIAIQTSASQTQLTWIVDGYTLALACLLLPAGAIGDRFGRRGALLFGLVLFGASSFLPIFVADATTLIVSRAIAGLGAAFVMPATLSLITSVYSRQQRTKAVGVWAGVSSCGGIVGMLGSGVLLHFWSWPSIFWAFALSAILLIPLTLLARGSKEENPHPLDGTGAALIAAAVAAFVFGILEAPARGWSDPVVYGCLIAGVGLAAGFAAVEVRHEFPLLDVRLFADTMFATGAAAITVVFFALFGFFFIYMQFIQLALDYSALGTAVAISPLAVPLLILSLLSFWYLPRMGLRLVVFLGLAITGVGFLCMRFLSLDSDYWALAWPLLVLSAGLGLTVAPTTSAIMTAIPDDKQGVGSAINDTTREVGAALGIALAGSMLASQYAQVLRPLLSAFPEPIRESAARSLGEALGVAGSLGPDGQALADAARAAFTESVHSSLTALGAVTTISAVLIGAWAPGRDGRQLAIVRRLRGQRPGGRHRRRAGA</sequence>
<keyword evidence="2" id="KW-0812">Transmembrane</keyword>
<dbReference type="PROSITE" id="PS50850">
    <property type="entry name" value="MFS"/>
    <property type="match status" value="1"/>
</dbReference>
<dbReference type="STRING" id="1793.AWC04_11920"/>
<protein>
    <submittedName>
        <fullName evidence="5">MFS transporter</fullName>
    </submittedName>
</protein>
<evidence type="ECO:0000256" key="3">
    <source>
        <dbReference type="ARBA" id="ARBA00022989"/>
    </source>
</evidence>
<evidence type="ECO:0000313" key="5">
    <source>
        <dbReference type="EMBL" id="ORV02621.1"/>
    </source>
</evidence>
<dbReference type="GO" id="GO:0005886">
    <property type="term" value="C:plasma membrane"/>
    <property type="evidence" value="ECO:0007669"/>
    <property type="project" value="UniProtKB-SubCell"/>
</dbReference>
<keyword evidence="6" id="KW-1185">Reference proteome</keyword>
<evidence type="ECO:0000313" key="6">
    <source>
        <dbReference type="Proteomes" id="UP000193484"/>
    </source>
</evidence>
<evidence type="ECO:0000256" key="2">
    <source>
        <dbReference type="ARBA" id="ARBA00022692"/>
    </source>
</evidence>
<accession>A0A1X1RBN8</accession>
<organism evidence="5 6">
    <name type="scientific">Mycolicibacterium fallax</name>
    <name type="common">Mycobacterium fallax</name>
    <dbReference type="NCBI Taxonomy" id="1793"/>
    <lineage>
        <taxon>Bacteria</taxon>
        <taxon>Bacillati</taxon>
        <taxon>Actinomycetota</taxon>
        <taxon>Actinomycetes</taxon>
        <taxon>Mycobacteriales</taxon>
        <taxon>Mycobacteriaceae</taxon>
        <taxon>Mycolicibacterium</taxon>
    </lineage>
</organism>
<dbReference type="CDD" id="cd17321">
    <property type="entry name" value="MFS_MMR_MDR_like"/>
    <property type="match status" value="1"/>
</dbReference>
<keyword evidence="4" id="KW-0472">Membrane</keyword>
<dbReference type="RefSeq" id="WP_085096379.1">
    <property type="nucleotide sequence ID" value="NZ_AP022603.1"/>
</dbReference>
<dbReference type="PANTHER" id="PTHR42718">
    <property type="entry name" value="MAJOR FACILITATOR SUPERFAMILY MULTIDRUG TRANSPORTER MFSC"/>
    <property type="match status" value="1"/>
</dbReference>
<dbReference type="PRINTS" id="PR01036">
    <property type="entry name" value="TCRTETB"/>
</dbReference>
<keyword evidence="3" id="KW-1133">Transmembrane helix</keyword>
<dbReference type="InterPro" id="IPR011701">
    <property type="entry name" value="MFS"/>
</dbReference>
<comment type="subcellular location">
    <subcellularLocation>
        <location evidence="1">Cell membrane</location>
        <topology evidence="1">Multi-pass membrane protein</topology>
    </subcellularLocation>
</comment>
<evidence type="ECO:0000256" key="1">
    <source>
        <dbReference type="ARBA" id="ARBA00004651"/>
    </source>
</evidence>
<dbReference type="InterPro" id="IPR020846">
    <property type="entry name" value="MFS_dom"/>
</dbReference>
<dbReference type="GO" id="GO:0022857">
    <property type="term" value="F:transmembrane transporter activity"/>
    <property type="evidence" value="ECO:0007669"/>
    <property type="project" value="InterPro"/>
</dbReference>
<gene>
    <name evidence="5" type="ORF">AWC04_11920</name>
</gene>
<dbReference type="Gene3D" id="1.20.1250.20">
    <property type="entry name" value="MFS general substrate transporter like domains"/>
    <property type="match status" value="1"/>
</dbReference>
<dbReference type="AlphaFoldDB" id="A0A1X1RBN8"/>
<name>A0A1X1RBN8_MYCFA</name>
<evidence type="ECO:0000256" key="4">
    <source>
        <dbReference type="ARBA" id="ARBA00023136"/>
    </source>
</evidence>
<dbReference type="PANTHER" id="PTHR42718:SF42">
    <property type="entry name" value="EXPORT PROTEIN"/>
    <property type="match status" value="1"/>
</dbReference>
<dbReference type="InterPro" id="IPR036259">
    <property type="entry name" value="MFS_trans_sf"/>
</dbReference>
<comment type="caution">
    <text evidence="5">The sequence shown here is derived from an EMBL/GenBank/DDBJ whole genome shotgun (WGS) entry which is preliminary data.</text>
</comment>
<reference evidence="5 6" key="1">
    <citation type="submission" date="2016-01" db="EMBL/GenBank/DDBJ databases">
        <title>The new phylogeny of the genus Mycobacterium.</title>
        <authorList>
            <person name="Tarcisio F."/>
            <person name="Conor M."/>
            <person name="Antonella G."/>
            <person name="Elisabetta G."/>
            <person name="Giulia F.S."/>
            <person name="Sara T."/>
            <person name="Anna F."/>
            <person name="Clotilde B."/>
            <person name="Roberto B."/>
            <person name="Veronica D.S."/>
            <person name="Fabio R."/>
            <person name="Monica P."/>
            <person name="Olivier J."/>
            <person name="Enrico T."/>
            <person name="Nicola S."/>
        </authorList>
    </citation>
    <scope>NUCLEOTIDE SEQUENCE [LARGE SCALE GENOMIC DNA]</scope>
    <source>
        <strain evidence="5 6">DSM 44179</strain>
    </source>
</reference>
<dbReference type="SUPFAM" id="SSF103473">
    <property type="entry name" value="MFS general substrate transporter"/>
    <property type="match status" value="1"/>
</dbReference>
<dbReference type="EMBL" id="LQOJ01000040">
    <property type="protein sequence ID" value="ORV02621.1"/>
    <property type="molecule type" value="Genomic_DNA"/>
</dbReference>